<reference evidence="2" key="1">
    <citation type="journal article" date="2015" name="Genome Announc.">
        <title>Complete Genome Sequence of the Bacteriochlorophyll b-Producing Photosynthetic Bacterium Blastochloris viridis.</title>
        <authorList>
            <person name="Tsukatani Y."/>
            <person name="Hirose Y."/>
            <person name="Harada J."/>
            <person name="Misawa N."/>
            <person name="Mori K."/>
            <person name="Inoue K."/>
            <person name="Tamiaki H."/>
        </authorList>
    </citation>
    <scope>NUCLEOTIDE SEQUENCE [LARGE SCALE GENOMIC DNA]</scope>
    <source>
        <strain evidence="2">DSM 133</strain>
    </source>
</reference>
<name>A0A182D135_BLAVI</name>
<organism evidence="2">
    <name type="scientific">Blastochloris viridis</name>
    <name type="common">Rhodopseudomonas viridis</name>
    <dbReference type="NCBI Taxonomy" id="1079"/>
    <lineage>
        <taxon>Bacteria</taxon>
        <taxon>Pseudomonadati</taxon>
        <taxon>Pseudomonadota</taxon>
        <taxon>Alphaproteobacteria</taxon>
        <taxon>Hyphomicrobiales</taxon>
        <taxon>Blastochloridaceae</taxon>
        <taxon>Blastochloris</taxon>
    </lineage>
</organism>
<proteinExistence type="predicted"/>
<feature type="region of interest" description="Disordered" evidence="1">
    <location>
        <begin position="19"/>
        <end position="49"/>
    </location>
</feature>
<dbReference type="EMBL" id="AP014854">
    <property type="protein sequence ID" value="BAR99216.1"/>
    <property type="molecule type" value="Genomic_DNA"/>
</dbReference>
<protein>
    <submittedName>
        <fullName evidence="2">Uncharacterized protein</fullName>
    </submittedName>
</protein>
<feature type="compositionally biased region" description="Polar residues" evidence="1">
    <location>
        <begin position="26"/>
        <end position="41"/>
    </location>
</feature>
<sequence length="49" mass="5323">MALLLIWIELIRPMASSAAMREGVSATKQQGSLRLSQSKSARSPGEHID</sequence>
<gene>
    <name evidence="2" type="ORF">BV133_1623</name>
</gene>
<accession>A0A182D135</accession>
<evidence type="ECO:0000313" key="2">
    <source>
        <dbReference type="EMBL" id="BAR99216.1"/>
    </source>
</evidence>
<evidence type="ECO:0000256" key="1">
    <source>
        <dbReference type="SAM" id="MobiDB-lite"/>
    </source>
</evidence>
<dbReference type="AlphaFoldDB" id="A0A182D135"/>